<accession>A0A254N6D5</accession>
<dbReference type="SUPFAM" id="SSF53067">
    <property type="entry name" value="Actin-like ATPase domain"/>
    <property type="match status" value="2"/>
</dbReference>
<dbReference type="InterPro" id="IPR043129">
    <property type="entry name" value="ATPase_NBD"/>
</dbReference>
<dbReference type="Proteomes" id="UP000197446">
    <property type="component" value="Unassembled WGS sequence"/>
</dbReference>
<name>A0A254N6D5_9BURK</name>
<reference evidence="2 3" key="1">
    <citation type="journal article" date="2007" name="Int. J. Syst. Evol. Microbiol.">
        <title>Description of Pelomonas aquatica sp. nov. and Pelomonas puraquae sp. nov., isolated from industrial and haemodialysis water.</title>
        <authorList>
            <person name="Gomila M."/>
            <person name="Bowien B."/>
            <person name="Falsen E."/>
            <person name="Moore E.R."/>
            <person name="Lalucat J."/>
        </authorList>
    </citation>
    <scope>NUCLEOTIDE SEQUENCE [LARGE SCALE GENOMIC DNA]</scope>
    <source>
        <strain evidence="2 3">CCUG 52769</strain>
    </source>
</reference>
<dbReference type="OrthoDB" id="9816014at2"/>
<evidence type="ECO:0000259" key="1">
    <source>
        <dbReference type="Pfam" id="PF01869"/>
    </source>
</evidence>
<protein>
    <submittedName>
        <fullName evidence="2">ATPase</fullName>
    </submittedName>
</protein>
<keyword evidence="3" id="KW-1185">Reference proteome</keyword>
<evidence type="ECO:0000313" key="2">
    <source>
        <dbReference type="EMBL" id="OWQ98108.1"/>
    </source>
</evidence>
<dbReference type="Pfam" id="PF01869">
    <property type="entry name" value="BcrAD_BadFG"/>
    <property type="match status" value="1"/>
</dbReference>
<proteinExistence type="predicted"/>
<dbReference type="AlphaFoldDB" id="A0A254N6D5"/>
<organism evidence="2 3">
    <name type="scientific">Roseateles puraquae</name>
    <dbReference type="NCBI Taxonomy" id="431059"/>
    <lineage>
        <taxon>Bacteria</taxon>
        <taxon>Pseudomonadati</taxon>
        <taxon>Pseudomonadota</taxon>
        <taxon>Betaproteobacteria</taxon>
        <taxon>Burkholderiales</taxon>
        <taxon>Sphaerotilaceae</taxon>
        <taxon>Roseateles</taxon>
    </lineage>
</organism>
<dbReference type="InterPro" id="IPR002731">
    <property type="entry name" value="ATPase_BadF"/>
</dbReference>
<evidence type="ECO:0000313" key="3">
    <source>
        <dbReference type="Proteomes" id="UP000197446"/>
    </source>
</evidence>
<comment type="caution">
    <text evidence="2">The sequence shown here is derived from an EMBL/GenBank/DDBJ whole genome shotgun (WGS) entry which is preliminary data.</text>
</comment>
<dbReference type="PANTHER" id="PTHR43190:SF3">
    <property type="entry name" value="N-ACETYL-D-GLUCOSAMINE KINASE"/>
    <property type="match status" value="1"/>
</dbReference>
<gene>
    <name evidence="2" type="ORF">CDO81_26790</name>
</gene>
<dbReference type="InterPro" id="IPR052519">
    <property type="entry name" value="Euk-type_GlcNAc_Kinase"/>
</dbReference>
<sequence>MPLLLDPRLLTSRDSGRPVRYWVGIDGGGTSTRAVVADARGEILGRGEAGASALGQGAEQAWRHIAAAVTAAGVPGLTLADCALGLGLSGTGVPAQLQAFVEADPGVARFTLVTDGLVALLGAHAGEPGALLISGTGSVAEALLPDGSRRMVGGWGWQIGDEGSGAWLGQQAMKQAQAAYDGRAADGALAQAVRDVAGSSREALLSYCAQAGQAGYARLAPLVFESAATDPAAEALLKAAAAALDTLATAVHPTLPLALAGSIAQRLAPRLSAAVQARCVAPKGEPVAGALWLIQQPTSRPA</sequence>
<dbReference type="PANTHER" id="PTHR43190">
    <property type="entry name" value="N-ACETYL-D-GLUCOSAMINE KINASE"/>
    <property type="match status" value="1"/>
</dbReference>
<dbReference type="CDD" id="cd24082">
    <property type="entry name" value="ASKHA_NBD_GspK-like"/>
    <property type="match status" value="1"/>
</dbReference>
<dbReference type="Gene3D" id="3.30.420.40">
    <property type="match status" value="2"/>
</dbReference>
<dbReference type="EMBL" id="NISI01000023">
    <property type="protein sequence ID" value="OWQ98108.1"/>
    <property type="molecule type" value="Genomic_DNA"/>
</dbReference>
<dbReference type="RefSeq" id="WP_088486335.1">
    <property type="nucleotide sequence ID" value="NZ_NISI01000023.1"/>
</dbReference>
<feature type="domain" description="ATPase BadF/BadG/BcrA/BcrD type" evidence="1">
    <location>
        <begin position="23"/>
        <end position="266"/>
    </location>
</feature>